<proteinExistence type="predicted"/>
<protein>
    <recommendedName>
        <fullName evidence="4">PEGA domain-containing protein</fullName>
    </recommendedName>
</protein>
<dbReference type="EMBL" id="JACHKY010000006">
    <property type="protein sequence ID" value="MBB4799623.1"/>
    <property type="molecule type" value="Genomic_DNA"/>
</dbReference>
<name>A0A7W7N4M6_9CAUL</name>
<feature type="chain" id="PRO_5030719428" description="PEGA domain-containing protein" evidence="1">
    <location>
        <begin position="18"/>
        <end position="101"/>
    </location>
</feature>
<sequence>MKAQLLAAAILCGATMAGCVQNYAEREIVQGAATATVLFPSAPQEARILIDGRDFGPVGQHPNGVALSSGRHDIIISIGERQLHKQAVYVSAGARIEVRIP</sequence>
<accession>A0A7W7N4M6</accession>
<dbReference type="PROSITE" id="PS51257">
    <property type="entry name" value="PROKAR_LIPOPROTEIN"/>
    <property type="match status" value="1"/>
</dbReference>
<dbReference type="AlphaFoldDB" id="A0A7W7N4M6"/>
<dbReference type="RefSeq" id="WP_184273203.1">
    <property type="nucleotide sequence ID" value="NZ_CP194722.1"/>
</dbReference>
<gene>
    <name evidence="2" type="ORF">HNP32_003381</name>
</gene>
<dbReference type="Proteomes" id="UP000539957">
    <property type="component" value="Unassembled WGS sequence"/>
</dbReference>
<evidence type="ECO:0000256" key="1">
    <source>
        <dbReference type="SAM" id="SignalP"/>
    </source>
</evidence>
<keyword evidence="1" id="KW-0732">Signal</keyword>
<comment type="caution">
    <text evidence="2">The sequence shown here is derived from an EMBL/GenBank/DDBJ whole genome shotgun (WGS) entry which is preliminary data.</text>
</comment>
<evidence type="ECO:0000313" key="2">
    <source>
        <dbReference type="EMBL" id="MBB4799623.1"/>
    </source>
</evidence>
<feature type="signal peptide" evidence="1">
    <location>
        <begin position="1"/>
        <end position="17"/>
    </location>
</feature>
<organism evidence="2 3">
    <name type="scientific">Brevundimonas bullata</name>
    <dbReference type="NCBI Taxonomy" id="13160"/>
    <lineage>
        <taxon>Bacteria</taxon>
        <taxon>Pseudomonadati</taxon>
        <taxon>Pseudomonadota</taxon>
        <taxon>Alphaproteobacteria</taxon>
        <taxon>Caulobacterales</taxon>
        <taxon>Caulobacteraceae</taxon>
        <taxon>Brevundimonas</taxon>
    </lineage>
</organism>
<reference evidence="2 3" key="1">
    <citation type="submission" date="2020-08" db="EMBL/GenBank/DDBJ databases">
        <title>Functional genomics of gut bacteria from endangered species of beetles.</title>
        <authorList>
            <person name="Carlos-Shanley C."/>
        </authorList>
    </citation>
    <scope>NUCLEOTIDE SEQUENCE [LARGE SCALE GENOMIC DNA]</scope>
    <source>
        <strain evidence="2 3">S00123</strain>
    </source>
</reference>
<keyword evidence="3" id="KW-1185">Reference proteome</keyword>
<evidence type="ECO:0008006" key="4">
    <source>
        <dbReference type="Google" id="ProtNLM"/>
    </source>
</evidence>
<evidence type="ECO:0000313" key="3">
    <source>
        <dbReference type="Proteomes" id="UP000539957"/>
    </source>
</evidence>